<keyword evidence="2" id="KW-0812">Transmembrane</keyword>
<evidence type="ECO:0000313" key="4">
    <source>
        <dbReference type="EMBL" id="CEM32741.1"/>
    </source>
</evidence>
<protein>
    <recommendedName>
        <fullName evidence="3">Integrase catalytic domain-containing protein</fullName>
    </recommendedName>
</protein>
<evidence type="ECO:0000259" key="3">
    <source>
        <dbReference type="PROSITE" id="PS50994"/>
    </source>
</evidence>
<feature type="transmembrane region" description="Helical" evidence="2">
    <location>
        <begin position="247"/>
        <end position="268"/>
    </location>
</feature>
<evidence type="ECO:0000256" key="2">
    <source>
        <dbReference type="SAM" id="Phobius"/>
    </source>
</evidence>
<dbReference type="GO" id="GO:0015074">
    <property type="term" value="P:DNA integration"/>
    <property type="evidence" value="ECO:0007669"/>
    <property type="project" value="InterPro"/>
</dbReference>
<organism evidence="4">
    <name type="scientific">Chromera velia CCMP2878</name>
    <dbReference type="NCBI Taxonomy" id="1169474"/>
    <lineage>
        <taxon>Eukaryota</taxon>
        <taxon>Sar</taxon>
        <taxon>Alveolata</taxon>
        <taxon>Colpodellida</taxon>
        <taxon>Chromeraceae</taxon>
        <taxon>Chromera</taxon>
    </lineage>
</organism>
<gene>
    <name evidence="4" type="ORF">Cvel_22940</name>
</gene>
<feature type="region of interest" description="Disordered" evidence="1">
    <location>
        <begin position="357"/>
        <end position="426"/>
    </location>
</feature>
<dbReference type="InterPro" id="IPR001584">
    <property type="entry name" value="Integrase_cat-core"/>
</dbReference>
<sequence length="426" mass="46932">MVVVCRLIKAAILVPTHRIASAEETARLYRCFVTCKKGYQRQIVSDRNPRFVSKFWQTLHALSGTQLDFSTSGHHDTAEQAERMNRTIEEALRCLVETKQTRWFEFLCDVEFAYNSSAHEGTSFSPFTLDIGRQAVAPPSLSLPSSVEQSFDAEDFLEGHRQMVAAATESLRAAQGIMTRYANRHRRPADGIQVPQRVWTRTVEEYSKHAGYEKWCCTSAWLFLVGCLVTLFPGIILVGLQIDWICIVVGGAVMLLGGFAWCGFEAVLGHHFEGLCESLWRRCLKLQCFRDRDVVIVDVRRLSALGGLHGNMHSNGSGAPTTVGGPPSSAASSPSLPLPPSPVVEEETAWACLHPNVQTNGVQSDPQSAAQEMKTSRHTTVTPAPQTQTETLPENLSPRETCSRLAPLAGEETAPVDGEKEVDLPV</sequence>
<feature type="compositionally biased region" description="Polar residues" evidence="1">
    <location>
        <begin position="378"/>
        <end position="400"/>
    </location>
</feature>
<reference evidence="4" key="1">
    <citation type="submission" date="2014-11" db="EMBL/GenBank/DDBJ databases">
        <authorList>
            <person name="Otto D Thomas"/>
            <person name="Naeem Raeece"/>
        </authorList>
    </citation>
    <scope>NUCLEOTIDE SEQUENCE</scope>
</reference>
<dbReference type="InterPro" id="IPR036397">
    <property type="entry name" value="RNaseH_sf"/>
</dbReference>
<feature type="transmembrane region" description="Helical" evidence="2">
    <location>
        <begin position="220"/>
        <end position="240"/>
    </location>
</feature>
<proteinExistence type="predicted"/>
<dbReference type="InterPro" id="IPR050951">
    <property type="entry name" value="Retrovirus_Pol_polyprotein"/>
</dbReference>
<evidence type="ECO:0000256" key="1">
    <source>
        <dbReference type="SAM" id="MobiDB-lite"/>
    </source>
</evidence>
<feature type="domain" description="Integrase catalytic" evidence="3">
    <location>
        <begin position="1"/>
        <end position="134"/>
    </location>
</feature>
<feature type="compositionally biased region" description="Basic and acidic residues" evidence="1">
    <location>
        <begin position="417"/>
        <end position="426"/>
    </location>
</feature>
<dbReference type="InterPro" id="IPR012337">
    <property type="entry name" value="RNaseH-like_sf"/>
</dbReference>
<name>A0A0G4GQM4_9ALVE</name>
<dbReference type="VEuPathDB" id="CryptoDB:Cvel_22940"/>
<dbReference type="AlphaFoldDB" id="A0A0G4GQM4"/>
<dbReference type="GO" id="GO:0003676">
    <property type="term" value="F:nucleic acid binding"/>
    <property type="evidence" value="ECO:0007669"/>
    <property type="project" value="InterPro"/>
</dbReference>
<dbReference type="PANTHER" id="PTHR37984">
    <property type="entry name" value="PROTEIN CBG26694"/>
    <property type="match status" value="1"/>
</dbReference>
<dbReference type="PANTHER" id="PTHR37984:SF5">
    <property type="entry name" value="PROTEIN NYNRIN-LIKE"/>
    <property type="match status" value="1"/>
</dbReference>
<keyword evidence="2" id="KW-0472">Membrane</keyword>
<keyword evidence="2" id="KW-1133">Transmembrane helix</keyword>
<dbReference type="PROSITE" id="PS50994">
    <property type="entry name" value="INTEGRASE"/>
    <property type="match status" value="1"/>
</dbReference>
<accession>A0A0G4GQM4</accession>
<feature type="region of interest" description="Disordered" evidence="1">
    <location>
        <begin position="313"/>
        <end position="342"/>
    </location>
</feature>
<dbReference type="SUPFAM" id="SSF53098">
    <property type="entry name" value="Ribonuclease H-like"/>
    <property type="match status" value="1"/>
</dbReference>
<feature type="compositionally biased region" description="Low complexity" evidence="1">
    <location>
        <begin position="326"/>
        <end position="335"/>
    </location>
</feature>
<feature type="compositionally biased region" description="Polar residues" evidence="1">
    <location>
        <begin position="357"/>
        <end position="370"/>
    </location>
</feature>
<dbReference type="EMBL" id="CDMZ01001446">
    <property type="protein sequence ID" value="CEM32741.1"/>
    <property type="molecule type" value="Genomic_DNA"/>
</dbReference>
<dbReference type="Gene3D" id="3.30.420.10">
    <property type="entry name" value="Ribonuclease H-like superfamily/Ribonuclease H"/>
    <property type="match status" value="1"/>
</dbReference>